<protein>
    <submittedName>
        <fullName evidence="2">Uncharacterized protein</fullName>
    </submittedName>
</protein>
<organism evidence="3">
    <name type="scientific">Caenorhabditis brenneri</name>
    <name type="common">Nematode worm</name>
    <dbReference type="NCBI Taxonomy" id="135651"/>
    <lineage>
        <taxon>Eukaryota</taxon>
        <taxon>Metazoa</taxon>
        <taxon>Ecdysozoa</taxon>
        <taxon>Nematoda</taxon>
        <taxon>Chromadorea</taxon>
        <taxon>Rhabditida</taxon>
        <taxon>Rhabditina</taxon>
        <taxon>Rhabditomorpha</taxon>
        <taxon>Rhabditoidea</taxon>
        <taxon>Rhabditidae</taxon>
        <taxon>Peloderinae</taxon>
        <taxon>Caenorhabditis</taxon>
    </lineage>
</organism>
<feature type="region of interest" description="Disordered" evidence="1">
    <location>
        <begin position="1"/>
        <end position="27"/>
    </location>
</feature>
<gene>
    <name evidence="2" type="ORF">CAEBREN_21972</name>
</gene>
<evidence type="ECO:0000256" key="1">
    <source>
        <dbReference type="SAM" id="MobiDB-lite"/>
    </source>
</evidence>
<evidence type="ECO:0000313" key="2">
    <source>
        <dbReference type="EMBL" id="EGT37234.1"/>
    </source>
</evidence>
<name>G0NTL0_CAEBE</name>
<accession>G0NTL0</accession>
<evidence type="ECO:0000313" key="3">
    <source>
        <dbReference type="Proteomes" id="UP000008068"/>
    </source>
</evidence>
<dbReference type="HOGENOM" id="CLU_1898042_0_0_1"/>
<reference evidence="3" key="1">
    <citation type="submission" date="2011-07" db="EMBL/GenBank/DDBJ databases">
        <authorList>
            <consortium name="Caenorhabditis brenneri Sequencing and Analysis Consortium"/>
            <person name="Wilson R.K."/>
        </authorList>
    </citation>
    <scope>NUCLEOTIDE SEQUENCE [LARGE SCALE GENOMIC DNA]</scope>
    <source>
        <strain evidence="3">PB2801</strain>
    </source>
</reference>
<dbReference type="InParanoid" id="G0NTL0"/>
<keyword evidence="3" id="KW-1185">Reference proteome</keyword>
<proteinExistence type="predicted"/>
<dbReference type="AlphaFoldDB" id="G0NTL0"/>
<sequence>MAMEQQFSSMHPYGPPGPSGGQNESFGFPAQQASLTMEPYYVGPMNAPVYQDSFMLYQQNVYPNVPMMPMEQPVLPMYQYDQPRLRPGVYSVVGPLCPPGFQDVSMQYPGTTGANVPVYLPEIQATLTLVNPVE</sequence>
<dbReference type="EMBL" id="GL379944">
    <property type="protein sequence ID" value="EGT37234.1"/>
    <property type="molecule type" value="Genomic_DNA"/>
</dbReference>
<dbReference type="Proteomes" id="UP000008068">
    <property type="component" value="Unassembled WGS sequence"/>
</dbReference>